<dbReference type="PANTHER" id="PTHR21028">
    <property type="entry name" value="SI:CH211-156B7.4"/>
    <property type="match status" value="1"/>
</dbReference>
<reference evidence="2" key="1">
    <citation type="journal article" date="2014" name="Front. Microbiol.">
        <title>High frequency of phylogenetically diverse reductive dehalogenase-homologous genes in deep subseafloor sedimentary metagenomes.</title>
        <authorList>
            <person name="Kawai M."/>
            <person name="Futagami T."/>
            <person name="Toyoda A."/>
            <person name="Takaki Y."/>
            <person name="Nishi S."/>
            <person name="Hori S."/>
            <person name="Arai W."/>
            <person name="Tsubouchi T."/>
            <person name="Morono Y."/>
            <person name="Uchiyama I."/>
            <person name="Ito T."/>
            <person name="Fujiyama A."/>
            <person name="Inagaki F."/>
            <person name="Takami H."/>
        </authorList>
    </citation>
    <scope>NUCLEOTIDE SEQUENCE</scope>
    <source>
        <strain evidence="2">Expedition CK06-06</strain>
    </source>
</reference>
<sequence length="125" mass="14174">FLTYKGAREKGKFKKRQEIEIEVGDATSAQRLLSVLGYEKALVFEKKRRIWRLGQCEVALDELPLLGNFLEIEGPDDKKIANVQKKLELTNLPHISESYATLMEEKLHQLGKDRPGAPEHKSTGA</sequence>
<dbReference type="AlphaFoldDB" id="X0SF99"/>
<dbReference type="EMBL" id="BARS01006794">
    <property type="protein sequence ID" value="GAF73806.1"/>
    <property type="molecule type" value="Genomic_DNA"/>
</dbReference>
<feature type="domain" description="CYTH" evidence="1">
    <location>
        <begin position="1"/>
        <end position="105"/>
    </location>
</feature>
<dbReference type="PANTHER" id="PTHR21028:SF2">
    <property type="entry name" value="CYTH DOMAIN-CONTAINING PROTEIN"/>
    <property type="match status" value="1"/>
</dbReference>
<evidence type="ECO:0000259" key="1">
    <source>
        <dbReference type="PROSITE" id="PS51707"/>
    </source>
</evidence>
<dbReference type="CDD" id="cd07890">
    <property type="entry name" value="CYTH-like_AC_IV-like"/>
    <property type="match status" value="1"/>
</dbReference>
<dbReference type="SUPFAM" id="SSF55154">
    <property type="entry name" value="CYTH-like phosphatases"/>
    <property type="match status" value="1"/>
</dbReference>
<protein>
    <recommendedName>
        <fullName evidence="1">CYTH domain-containing protein</fullName>
    </recommendedName>
</protein>
<dbReference type="InterPro" id="IPR023577">
    <property type="entry name" value="CYTH_domain"/>
</dbReference>
<dbReference type="Gene3D" id="2.40.320.10">
    <property type="entry name" value="Hypothetical Protein Pfu-838710-001"/>
    <property type="match status" value="1"/>
</dbReference>
<dbReference type="InterPro" id="IPR008173">
    <property type="entry name" value="Adenylyl_cyclase_CyaB"/>
</dbReference>
<name>X0SF99_9ZZZZ</name>
<dbReference type="Pfam" id="PF01928">
    <property type="entry name" value="CYTH"/>
    <property type="match status" value="1"/>
</dbReference>
<accession>X0SF99</accession>
<dbReference type="InterPro" id="IPR033469">
    <property type="entry name" value="CYTH-like_dom_sf"/>
</dbReference>
<dbReference type="PROSITE" id="PS51707">
    <property type="entry name" value="CYTH"/>
    <property type="match status" value="1"/>
</dbReference>
<organism evidence="2">
    <name type="scientific">marine sediment metagenome</name>
    <dbReference type="NCBI Taxonomy" id="412755"/>
    <lineage>
        <taxon>unclassified sequences</taxon>
        <taxon>metagenomes</taxon>
        <taxon>ecological metagenomes</taxon>
    </lineage>
</organism>
<comment type="caution">
    <text evidence="2">The sequence shown here is derived from an EMBL/GenBank/DDBJ whole genome shotgun (WGS) entry which is preliminary data.</text>
</comment>
<proteinExistence type="predicted"/>
<gene>
    <name evidence="2" type="ORF">S01H1_13179</name>
</gene>
<evidence type="ECO:0000313" key="2">
    <source>
        <dbReference type="EMBL" id="GAF73806.1"/>
    </source>
</evidence>
<feature type="non-terminal residue" evidence="2">
    <location>
        <position position="1"/>
    </location>
</feature>